<accession>A0A183C9P7</accession>
<evidence type="ECO:0000313" key="4">
    <source>
        <dbReference type="WBParaSite" id="GPLIN_000959500"/>
    </source>
</evidence>
<keyword evidence="2" id="KW-0732">Signal</keyword>
<reference evidence="3" key="2">
    <citation type="submission" date="2014-05" db="EMBL/GenBank/DDBJ databases">
        <title>The genome and life-stage specific transcriptomes of Globodera pallida elucidate key aspects of plant parasitism by a cyst nematode.</title>
        <authorList>
            <person name="Cotton J.A."/>
            <person name="Lilley C.J."/>
            <person name="Jones L.M."/>
            <person name="Kikuchi T."/>
            <person name="Reid A.J."/>
            <person name="Thorpe P."/>
            <person name="Tsai I.J."/>
            <person name="Beasley H."/>
            <person name="Blok V."/>
            <person name="Cock P.J.A."/>
            <person name="Van den Akker S.E."/>
            <person name="Holroyd N."/>
            <person name="Hunt M."/>
            <person name="Mantelin S."/>
            <person name="Naghra H."/>
            <person name="Pain A."/>
            <person name="Palomares-Rius J.E."/>
            <person name="Zarowiecki M."/>
            <person name="Berriman M."/>
            <person name="Jones J.T."/>
            <person name="Urwin P.E."/>
        </authorList>
    </citation>
    <scope>NUCLEOTIDE SEQUENCE [LARGE SCALE GENOMIC DNA]</scope>
    <source>
        <strain evidence="3">Lindley</strain>
    </source>
</reference>
<reference evidence="4" key="3">
    <citation type="submission" date="2016-06" db="UniProtKB">
        <authorList>
            <consortium name="WormBaseParasite"/>
        </authorList>
    </citation>
    <scope>IDENTIFICATION</scope>
</reference>
<feature type="compositionally biased region" description="Basic residues" evidence="1">
    <location>
        <begin position="47"/>
        <end position="56"/>
    </location>
</feature>
<organism evidence="3 4">
    <name type="scientific">Globodera pallida</name>
    <name type="common">Potato cyst nematode worm</name>
    <name type="synonym">Heterodera pallida</name>
    <dbReference type="NCBI Taxonomy" id="36090"/>
    <lineage>
        <taxon>Eukaryota</taxon>
        <taxon>Metazoa</taxon>
        <taxon>Ecdysozoa</taxon>
        <taxon>Nematoda</taxon>
        <taxon>Chromadorea</taxon>
        <taxon>Rhabditida</taxon>
        <taxon>Tylenchina</taxon>
        <taxon>Tylenchomorpha</taxon>
        <taxon>Tylenchoidea</taxon>
        <taxon>Heteroderidae</taxon>
        <taxon>Heteroderinae</taxon>
        <taxon>Globodera</taxon>
    </lineage>
</organism>
<evidence type="ECO:0000256" key="2">
    <source>
        <dbReference type="SAM" id="SignalP"/>
    </source>
</evidence>
<keyword evidence="3" id="KW-1185">Reference proteome</keyword>
<dbReference type="WBParaSite" id="GPLIN_000959500">
    <property type="protein sequence ID" value="GPLIN_000959500"/>
    <property type="gene ID" value="GPLIN_000959500"/>
</dbReference>
<name>A0A183C9P7_GLOPA</name>
<dbReference type="AlphaFoldDB" id="A0A183C9P7"/>
<evidence type="ECO:0000256" key="1">
    <source>
        <dbReference type="SAM" id="MobiDB-lite"/>
    </source>
</evidence>
<protein>
    <submittedName>
        <fullName evidence="4">Uncharacterized protein</fullName>
    </submittedName>
</protein>
<feature type="chain" id="PRO_5008147274" evidence="2">
    <location>
        <begin position="26"/>
        <end position="70"/>
    </location>
</feature>
<dbReference type="Proteomes" id="UP000050741">
    <property type="component" value="Unassembled WGS sequence"/>
</dbReference>
<reference evidence="3" key="1">
    <citation type="submission" date="2013-12" db="EMBL/GenBank/DDBJ databases">
        <authorList>
            <person name="Aslett M."/>
        </authorList>
    </citation>
    <scope>NUCLEOTIDE SEQUENCE [LARGE SCALE GENOMIC DNA]</scope>
    <source>
        <strain evidence="3">Lindley</strain>
    </source>
</reference>
<sequence>MQRFYFCLSLLLLLTLISFISLTEEKSFFTKVGDGFKKTANKIRKGTQKTWHKAKGATKNGWSAVRRNAG</sequence>
<feature type="signal peptide" evidence="2">
    <location>
        <begin position="1"/>
        <end position="25"/>
    </location>
</feature>
<feature type="region of interest" description="Disordered" evidence="1">
    <location>
        <begin position="47"/>
        <end position="70"/>
    </location>
</feature>
<proteinExistence type="predicted"/>
<evidence type="ECO:0000313" key="3">
    <source>
        <dbReference type="Proteomes" id="UP000050741"/>
    </source>
</evidence>